<dbReference type="AlphaFoldDB" id="A0A1A9KI13"/>
<dbReference type="EMBL" id="CP015878">
    <property type="protein sequence ID" value="ANI16770.1"/>
    <property type="molecule type" value="Genomic_DNA"/>
</dbReference>
<sequence length="218" mass="24718">MSVGSFYKSSATGGMITIQASQDDVARFERFASLVPAAAAKAQRRAINKVLGWLRTHIARAVSKQERIAMRAVRQRLRSYPAKGSASQGRLWFGINPIEASRIGRPRQTSTGVSVAGRRYRGAFYRRVYGGQDDIWIRTGSKHFRAEDYPASELTSARGQRHGSMDWEMYGRFPLAKAKLLLEEVRPLFDEWVRRADQRLVEVLLQELNFELIKASRG</sequence>
<organism evidence="1 2">
    <name type="scientific">Pseudomonas citronellolis</name>
    <dbReference type="NCBI Taxonomy" id="53408"/>
    <lineage>
        <taxon>Bacteria</taxon>
        <taxon>Pseudomonadati</taxon>
        <taxon>Pseudomonadota</taxon>
        <taxon>Gammaproteobacteria</taxon>
        <taxon>Pseudomonadales</taxon>
        <taxon>Pseudomonadaceae</taxon>
        <taxon>Pseudomonas</taxon>
    </lineage>
</organism>
<gene>
    <name evidence="1" type="ORF">A9C11_23605</name>
</gene>
<evidence type="ECO:0008006" key="3">
    <source>
        <dbReference type="Google" id="ProtNLM"/>
    </source>
</evidence>
<evidence type="ECO:0000313" key="2">
    <source>
        <dbReference type="Proteomes" id="UP000077748"/>
    </source>
</evidence>
<dbReference type="Proteomes" id="UP000077748">
    <property type="component" value="Chromosome"/>
</dbReference>
<reference evidence="1 2" key="1">
    <citation type="submission" date="2016-05" db="EMBL/GenBank/DDBJ databases">
        <title>Genome Sequence of Pseudomonas citronellolis Strain SJTE-3, an Estrogens and Persistent Organic Pollutants degradation strain.</title>
        <authorList>
            <person name="Liang R."/>
        </authorList>
    </citation>
    <scope>NUCLEOTIDE SEQUENCE [LARGE SCALE GENOMIC DNA]</scope>
    <source>
        <strain evidence="1 2">SJTE-3</strain>
    </source>
</reference>
<dbReference type="RefSeq" id="WP_064584023.1">
    <property type="nucleotide sequence ID" value="NZ_CP015878.1"/>
</dbReference>
<name>A0A1A9KI13_9PSED</name>
<accession>A0A1A9KI13</accession>
<proteinExistence type="predicted"/>
<protein>
    <recommendedName>
        <fullName evidence="3">Prophage minor tail protein Z (GPZ)</fullName>
    </recommendedName>
</protein>
<evidence type="ECO:0000313" key="1">
    <source>
        <dbReference type="EMBL" id="ANI16770.1"/>
    </source>
</evidence>